<accession>A0A382M8X3</accession>
<name>A0A382M8X3_9ZZZZ</name>
<protein>
    <submittedName>
        <fullName evidence="1">Uncharacterized protein</fullName>
    </submittedName>
</protein>
<evidence type="ECO:0000313" key="1">
    <source>
        <dbReference type="EMBL" id="SVC45339.1"/>
    </source>
</evidence>
<dbReference type="AlphaFoldDB" id="A0A382M8X3"/>
<dbReference type="EMBL" id="UINC01092063">
    <property type="protein sequence ID" value="SVC45339.1"/>
    <property type="molecule type" value="Genomic_DNA"/>
</dbReference>
<sequence length="24" mass="2691">MGLNNLTLFKNKKIVFLNLVIGNS</sequence>
<reference evidence="1" key="1">
    <citation type="submission" date="2018-05" db="EMBL/GenBank/DDBJ databases">
        <authorList>
            <person name="Lanie J.A."/>
            <person name="Ng W.-L."/>
            <person name="Kazmierczak K.M."/>
            <person name="Andrzejewski T.M."/>
            <person name="Davidsen T.M."/>
            <person name="Wayne K.J."/>
            <person name="Tettelin H."/>
            <person name="Glass J.I."/>
            <person name="Rusch D."/>
            <person name="Podicherti R."/>
            <person name="Tsui H.-C.T."/>
            <person name="Winkler M.E."/>
        </authorList>
    </citation>
    <scope>NUCLEOTIDE SEQUENCE</scope>
</reference>
<organism evidence="1">
    <name type="scientific">marine metagenome</name>
    <dbReference type="NCBI Taxonomy" id="408172"/>
    <lineage>
        <taxon>unclassified sequences</taxon>
        <taxon>metagenomes</taxon>
        <taxon>ecological metagenomes</taxon>
    </lineage>
</organism>
<gene>
    <name evidence="1" type="ORF">METZ01_LOCUS298193</name>
</gene>
<proteinExistence type="predicted"/>